<proteinExistence type="predicted"/>
<evidence type="ECO:0000313" key="2">
    <source>
        <dbReference type="Proteomes" id="UP000265663"/>
    </source>
</evidence>
<organism evidence="1 2">
    <name type="scientific">Pyrenophora seminiperda CCB06</name>
    <dbReference type="NCBI Taxonomy" id="1302712"/>
    <lineage>
        <taxon>Eukaryota</taxon>
        <taxon>Fungi</taxon>
        <taxon>Dikarya</taxon>
        <taxon>Ascomycota</taxon>
        <taxon>Pezizomycotina</taxon>
        <taxon>Dothideomycetes</taxon>
        <taxon>Pleosporomycetidae</taxon>
        <taxon>Pleosporales</taxon>
        <taxon>Pleosporineae</taxon>
        <taxon>Pleosporaceae</taxon>
        <taxon>Pyrenophora</taxon>
    </lineage>
</organism>
<reference evidence="1 2" key="1">
    <citation type="journal article" date="2014" name="PLoS ONE">
        <title>De novo Genome Assembly of the Fungal Plant Pathogen Pyrenophora semeniperda.</title>
        <authorList>
            <person name="Soliai M.M."/>
            <person name="Meyer S.E."/>
            <person name="Udall J.A."/>
            <person name="Elzinga D.E."/>
            <person name="Hermansen R.A."/>
            <person name="Bodily P.M."/>
            <person name="Hart A.A."/>
            <person name="Coleman C.E."/>
        </authorList>
    </citation>
    <scope>NUCLEOTIDE SEQUENCE [LARGE SCALE GENOMIC DNA]</scope>
    <source>
        <strain evidence="1 2">CCB06</strain>
        <tissue evidence="1">Mycelium</tissue>
    </source>
</reference>
<dbReference type="Proteomes" id="UP000265663">
    <property type="component" value="Unassembled WGS sequence"/>
</dbReference>
<dbReference type="EMBL" id="KE747844">
    <property type="protein sequence ID" value="RMZ74674.1"/>
    <property type="molecule type" value="Genomic_DNA"/>
</dbReference>
<sequence length="92" mass="10151">MVAGALGPGGGKWASKPLRIWRIGSAWQCLDAGSVLRRGQERLLYLHMYCMQHADAEKLPCGLISVWALDVLPMCELKPSVTSRVAERLSGW</sequence>
<name>A0A3M7ML12_9PLEO</name>
<protein>
    <submittedName>
        <fullName evidence="1">Uncharacterized protein</fullName>
    </submittedName>
</protein>
<gene>
    <name evidence="1" type="ORF">GMOD_00003743</name>
</gene>
<accession>A0A3M7ML12</accession>
<evidence type="ECO:0000313" key="1">
    <source>
        <dbReference type="EMBL" id="RMZ74674.1"/>
    </source>
</evidence>
<keyword evidence="2" id="KW-1185">Reference proteome</keyword>
<dbReference type="AlphaFoldDB" id="A0A3M7ML12"/>